<proteinExistence type="inferred from homology"/>
<dbReference type="CDD" id="cd06261">
    <property type="entry name" value="TM_PBP2"/>
    <property type="match status" value="1"/>
</dbReference>
<dbReference type="EMBL" id="DVLW01000069">
    <property type="protein sequence ID" value="HIT94044.1"/>
    <property type="molecule type" value="Genomic_DNA"/>
</dbReference>
<evidence type="ECO:0000256" key="6">
    <source>
        <dbReference type="ARBA" id="ARBA00023136"/>
    </source>
</evidence>
<name>A0A9D1KR95_9FIRM</name>
<evidence type="ECO:0000256" key="5">
    <source>
        <dbReference type="ARBA" id="ARBA00022989"/>
    </source>
</evidence>
<dbReference type="InterPro" id="IPR025966">
    <property type="entry name" value="OppC_N"/>
</dbReference>
<keyword evidence="6 7" id="KW-0472">Membrane</keyword>
<reference evidence="9" key="2">
    <citation type="journal article" date="2021" name="PeerJ">
        <title>Extensive microbial diversity within the chicken gut microbiome revealed by metagenomics and culture.</title>
        <authorList>
            <person name="Gilroy R."/>
            <person name="Ravi A."/>
            <person name="Getino M."/>
            <person name="Pursley I."/>
            <person name="Horton D.L."/>
            <person name="Alikhan N.F."/>
            <person name="Baker D."/>
            <person name="Gharbi K."/>
            <person name="Hall N."/>
            <person name="Watson M."/>
            <person name="Adriaenssens E.M."/>
            <person name="Foster-Nyarko E."/>
            <person name="Jarju S."/>
            <person name="Secka A."/>
            <person name="Antonio M."/>
            <person name="Oren A."/>
            <person name="Chaudhuri R.R."/>
            <person name="La Ragione R."/>
            <person name="Hildebrand F."/>
            <person name="Pallen M.J."/>
        </authorList>
    </citation>
    <scope>NUCLEOTIDE SEQUENCE</scope>
    <source>
        <strain evidence="9">ChiBcec7-5410</strain>
    </source>
</reference>
<evidence type="ECO:0000256" key="3">
    <source>
        <dbReference type="ARBA" id="ARBA00022475"/>
    </source>
</evidence>
<dbReference type="Pfam" id="PF00528">
    <property type="entry name" value="BPD_transp_1"/>
    <property type="match status" value="1"/>
</dbReference>
<dbReference type="AlphaFoldDB" id="A0A9D1KR95"/>
<protein>
    <submittedName>
        <fullName evidence="9">ABC transporter permease</fullName>
    </submittedName>
</protein>
<feature type="transmembrane region" description="Helical" evidence="7">
    <location>
        <begin position="276"/>
        <end position="298"/>
    </location>
</feature>
<feature type="transmembrane region" description="Helical" evidence="7">
    <location>
        <begin position="49"/>
        <end position="70"/>
    </location>
</feature>
<dbReference type="PROSITE" id="PS50928">
    <property type="entry name" value="ABC_TM1"/>
    <property type="match status" value="1"/>
</dbReference>
<evidence type="ECO:0000256" key="2">
    <source>
        <dbReference type="ARBA" id="ARBA00022448"/>
    </source>
</evidence>
<dbReference type="Pfam" id="PF12911">
    <property type="entry name" value="OppC_N"/>
    <property type="match status" value="1"/>
</dbReference>
<feature type="transmembrane region" description="Helical" evidence="7">
    <location>
        <begin position="112"/>
        <end position="138"/>
    </location>
</feature>
<dbReference type="PANTHER" id="PTHR43386:SF22">
    <property type="entry name" value="OLIGOPEPTIDE TRANSPORT SYSTEM PERMEASE PROTEIN OPPC"/>
    <property type="match status" value="1"/>
</dbReference>
<organism evidence="9 10">
    <name type="scientific">Candidatus Faecivivens stercoripullorum</name>
    <dbReference type="NCBI Taxonomy" id="2840805"/>
    <lineage>
        <taxon>Bacteria</taxon>
        <taxon>Bacillati</taxon>
        <taxon>Bacillota</taxon>
        <taxon>Clostridia</taxon>
        <taxon>Eubacteriales</taxon>
        <taxon>Oscillospiraceae</taxon>
        <taxon>Oscillospiraceae incertae sedis</taxon>
        <taxon>Candidatus Faecivivens</taxon>
    </lineage>
</organism>
<feature type="transmembrane region" description="Helical" evidence="7">
    <location>
        <begin position="232"/>
        <end position="256"/>
    </location>
</feature>
<accession>A0A9D1KR95</accession>
<dbReference type="InterPro" id="IPR050366">
    <property type="entry name" value="BP-dependent_transpt_permease"/>
</dbReference>
<evidence type="ECO:0000313" key="10">
    <source>
        <dbReference type="Proteomes" id="UP000824160"/>
    </source>
</evidence>
<dbReference type="Proteomes" id="UP000824160">
    <property type="component" value="Unassembled WGS sequence"/>
</dbReference>
<reference evidence="9" key="1">
    <citation type="submission" date="2020-10" db="EMBL/GenBank/DDBJ databases">
        <authorList>
            <person name="Gilroy R."/>
        </authorList>
    </citation>
    <scope>NUCLEOTIDE SEQUENCE</scope>
    <source>
        <strain evidence="9">ChiBcec7-5410</strain>
    </source>
</reference>
<comment type="caution">
    <text evidence="9">The sequence shown here is derived from an EMBL/GenBank/DDBJ whole genome shotgun (WGS) entry which is preliminary data.</text>
</comment>
<keyword evidence="4 7" id="KW-0812">Transmembrane</keyword>
<sequence length="312" mass="34257">MNENLSAAAQLTAEDFAPIPEESRKTDAIVRPSVSYWADVLRRIRRDKVAMCSLVIIGIMVVLAIFAPIFSPYDYETNNLQALNLPPSAEHWFGTDQLGRDLWTRVWIGARVSLLIGLGGAIAPQIVGIFLGGISGYFGGWVDMLIMRIIDVGVCIPQLVYITLMMLVLGSGPMAIIVTIAVVGWMGAARFVRGRVLQFKSREFILAAKAQGASPMRQIFRYILPNILGQQVVSITAAIPGAIFTEAYLSFIGLGIKSPMTSWGQLAQTGSSLYRLYPYQLFIPGVLISVTILAFYLFGNSLRDALDPHLRD</sequence>
<evidence type="ECO:0000256" key="4">
    <source>
        <dbReference type="ARBA" id="ARBA00022692"/>
    </source>
</evidence>
<dbReference type="Gene3D" id="1.10.3720.10">
    <property type="entry name" value="MetI-like"/>
    <property type="match status" value="1"/>
</dbReference>
<dbReference type="GO" id="GO:0055085">
    <property type="term" value="P:transmembrane transport"/>
    <property type="evidence" value="ECO:0007669"/>
    <property type="project" value="InterPro"/>
</dbReference>
<gene>
    <name evidence="9" type="ORF">IAC43_02555</name>
</gene>
<evidence type="ECO:0000256" key="1">
    <source>
        <dbReference type="ARBA" id="ARBA00004651"/>
    </source>
</evidence>
<evidence type="ECO:0000259" key="8">
    <source>
        <dbReference type="PROSITE" id="PS50928"/>
    </source>
</evidence>
<dbReference type="PANTHER" id="PTHR43386">
    <property type="entry name" value="OLIGOPEPTIDE TRANSPORT SYSTEM PERMEASE PROTEIN APPC"/>
    <property type="match status" value="1"/>
</dbReference>
<comment type="similarity">
    <text evidence="7">Belongs to the binding-protein-dependent transport system permease family.</text>
</comment>
<dbReference type="InterPro" id="IPR000515">
    <property type="entry name" value="MetI-like"/>
</dbReference>
<keyword evidence="5 7" id="KW-1133">Transmembrane helix</keyword>
<comment type="subcellular location">
    <subcellularLocation>
        <location evidence="1 7">Cell membrane</location>
        <topology evidence="1 7">Multi-pass membrane protein</topology>
    </subcellularLocation>
</comment>
<feature type="domain" description="ABC transmembrane type-1" evidence="8">
    <location>
        <begin position="110"/>
        <end position="299"/>
    </location>
</feature>
<dbReference type="InterPro" id="IPR035906">
    <property type="entry name" value="MetI-like_sf"/>
</dbReference>
<evidence type="ECO:0000313" key="9">
    <source>
        <dbReference type="EMBL" id="HIT94044.1"/>
    </source>
</evidence>
<evidence type="ECO:0000256" key="7">
    <source>
        <dbReference type="RuleBase" id="RU363032"/>
    </source>
</evidence>
<keyword evidence="3" id="KW-1003">Cell membrane</keyword>
<keyword evidence="2 7" id="KW-0813">Transport</keyword>
<dbReference type="SUPFAM" id="SSF161098">
    <property type="entry name" value="MetI-like"/>
    <property type="match status" value="1"/>
</dbReference>
<dbReference type="GO" id="GO:0005886">
    <property type="term" value="C:plasma membrane"/>
    <property type="evidence" value="ECO:0007669"/>
    <property type="project" value="UniProtKB-SubCell"/>
</dbReference>